<gene>
    <name evidence="2" type="ORF">SAMN05660772_02441</name>
</gene>
<dbReference type="STRING" id="1122938.SAMN05660772_02441"/>
<dbReference type="EMBL" id="FWWV01000018">
    <property type="protein sequence ID" value="SMB85185.1"/>
    <property type="molecule type" value="Genomic_DNA"/>
</dbReference>
<evidence type="ECO:0000313" key="3">
    <source>
        <dbReference type="Proteomes" id="UP000192408"/>
    </source>
</evidence>
<evidence type="ECO:0000313" key="2">
    <source>
        <dbReference type="EMBL" id="SMB85185.1"/>
    </source>
</evidence>
<feature type="signal peptide" evidence="1">
    <location>
        <begin position="1"/>
        <end position="23"/>
    </location>
</feature>
<reference evidence="3" key="1">
    <citation type="submission" date="2017-04" db="EMBL/GenBank/DDBJ databases">
        <authorList>
            <person name="Varghese N."/>
            <person name="Submissions S."/>
        </authorList>
    </citation>
    <scope>NUCLEOTIDE SEQUENCE [LARGE SCALE GENOMIC DNA]</scope>
    <source>
        <strain evidence="3">DSM 23072</strain>
    </source>
</reference>
<sequence length="317" mass="34803">MKITFPLTALCFMLGLVSQNTSADILMKWERKPLPIDLQVEKERIVFVDKNVKVGYPAELDGKLRIQSTGGAVYFKALSDFPTTRLQLRDVASGELILLDVAAKTTLTNPQEPIRFIYDSNIEKQSASLNQDDAPLAQLGLGDDEAAPRPQLPIPAALTRYAAQSLYAPLRTVEPLDGVRQVAHRLPSQITTLLPQYSIRAVPLMSWQLGDYVVTAIRLQNRGQSRITLDPRELQGRFYAATFQHPYLSGYGGAEDTTTLYLVTEGYADKAVIPEARQYKAKPKVKKVTVTKTTVINAATPSAGTAPTTTGGANENQ</sequence>
<proteinExistence type="predicted"/>
<organism evidence="2 3">
    <name type="scientific">Pasteurella testudinis DSM 23072</name>
    <dbReference type="NCBI Taxonomy" id="1122938"/>
    <lineage>
        <taxon>Bacteria</taxon>
        <taxon>Pseudomonadati</taxon>
        <taxon>Pseudomonadota</taxon>
        <taxon>Gammaproteobacteria</taxon>
        <taxon>Pasteurellales</taxon>
        <taxon>Pasteurellaceae</taxon>
        <taxon>Pasteurella</taxon>
    </lineage>
</organism>
<name>A0A1W1UVK7_9PAST</name>
<dbReference type="Proteomes" id="UP000192408">
    <property type="component" value="Unassembled WGS sequence"/>
</dbReference>
<dbReference type="NCBIfam" id="TIGR03749">
    <property type="entry name" value="conj_TIGR03749"/>
    <property type="match status" value="1"/>
</dbReference>
<keyword evidence="1" id="KW-0732">Signal</keyword>
<feature type="chain" id="PRO_5013026316" evidence="1">
    <location>
        <begin position="24"/>
        <end position="317"/>
    </location>
</feature>
<keyword evidence="3" id="KW-1185">Reference proteome</keyword>
<accession>A0A1W1UVK7</accession>
<dbReference type="AlphaFoldDB" id="A0A1W1UVK7"/>
<protein>
    <submittedName>
        <fullName evidence="2">Integrating conjugative element protein, PFL_4704 family</fullName>
    </submittedName>
</protein>
<dbReference type="Pfam" id="PF11920">
    <property type="entry name" value="DUF3438"/>
    <property type="match status" value="1"/>
</dbReference>
<dbReference type="InterPro" id="IPR021844">
    <property type="entry name" value="Integr_conj_element_PFL4704"/>
</dbReference>
<evidence type="ECO:0000256" key="1">
    <source>
        <dbReference type="SAM" id="SignalP"/>
    </source>
</evidence>